<evidence type="ECO:0000313" key="2">
    <source>
        <dbReference type="EMBL" id="KAF0567380.1"/>
    </source>
</evidence>
<protein>
    <submittedName>
        <fullName evidence="2">Phage Rha protein</fullName>
    </submittedName>
</protein>
<keyword evidence="3" id="KW-1185">Reference proteome</keyword>
<dbReference type="InterPro" id="IPR003497">
    <property type="entry name" value="BRO_N_domain"/>
</dbReference>
<dbReference type="Proteomes" id="UP000471465">
    <property type="component" value="Unassembled WGS sequence"/>
</dbReference>
<gene>
    <name evidence="2" type="ORF">FQV37_2326</name>
</gene>
<comment type="caution">
    <text evidence="2">The sequence shown here is derived from an EMBL/GenBank/DDBJ whole genome shotgun (WGS) entry which is preliminary data.</text>
</comment>
<name>A0A6N7BXN6_9GAMM</name>
<proteinExistence type="predicted"/>
<sequence length="300" mass="33983">MSTLTFNEVNFNPVERNGQIWLTSTEIAKALGYARTDNISRIYNRNKDEFTGSMTATINMVVKGFGSGEGNKRDLRIFSLRGCHLLAMFARTDIAKQFRKWVLDILDKEVGAPVQLPSSQLTSEQTLPLRNAVNKLVGRSGIMYPEGYKIVHQQFGVKHIKDLTLEQLAQAIEYVHDRILSLNVEKTPISSFTHNQYIMNVKHEVMDYVYSLQKAIVDSGSPLPKYPRFDKEEICQAFIVSMIQSNRMMLSFDHNGKPNVGFIPQEHAVVSRESLSSVVQFADKSQLPSIINEAVRRLGQ</sequence>
<dbReference type="Pfam" id="PF02498">
    <property type="entry name" value="Bro-N"/>
    <property type="match status" value="1"/>
</dbReference>
<evidence type="ECO:0000259" key="1">
    <source>
        <dbReference type="PROSITE" id="PS51750"/>
    </source>
</evidence>
<reference evidence="2 3" key="1">
    <citation type="submission" date="2019-09" db="EMBL/GenBank/DDBJ databases">
        <title>Draft genome sequence of Psychrobacter nivimaris LAMA 639, in search for biotechnological relevant genes.</title>
        <authorList>
            <person name="Lima A.O.S."/>
            <person name="Staloch B.E.K."/>
            <person name="Freitas R.C."/>
            <person name="Niero H."/>
            <person name="Silva M.A.C."/>
        </authorList>
    </citation>
    <scope>NUCLEOTIDE SEQUENCE [LARGE SCALE GENOMIC DNA]</scope>
    <source>
        <strain evidence="2 3">LAMA 639</strain>
    </source>
</reference>
<organism evidence="2 3">
    <name type="scientific">Psychrobacter nivimaris</name>
    <dbReference type="NCBI Taxonomy" id="281738"/>
    <lineage>
        <taxon>Bacteria</taxon>
        <taxon>Pseudomonadati</taxon>
        <taxon>Pseudomonadota</taxon>
        <taxon>Gammaproteobacteria</taxon>
        <taxon>Moraxellales</taxon>
        <taxon>Moraxellaceae</taxon>
        <taxon>Psychrobacter</taxon>
    </lineage>
</organism>
<accession>A0A6N7BXN6</accession>
<dbReference type="AlphaFoldDB" id="A0A6N7BXN6"/>
<dbReference type="SMART" id="SM01040">
    <property type="entry name" value="Bro-N"/>
    <property type="match status" value="1"/>
</dbReference>
<dbReference type="RefSeq" id="WP_160023817.1">
    <property type="nucleotide sequence ID" value="NZ_VZIZ01000051.1"/>
</dbReference>
<feature type="domain" description="Bro-N" evidence="1">
    <location>
        <begin position="1"/>
        <end position="118"/>
    </location>
</feature>
<dbReference type="EMBL" id="VZIZ01000051">
    <property type="protein sequence ID" value="KAF0567380.1"/>
    <property type="molecule type" value="Genomic_DNA"/>
</dbReference>
<dbReference type="PROSITE" id="PS51750">
    <property type="entry name" value="BRO_N"/>
    <property type="match status" value="1"/>
</dbReference>
<evidence type="ECO:0000313" key="3">
    <source>
        <dbReference type="Proteomes" id="UP000471465"/>
    </source>
</evidence>